<dbReference type="PROSITE" id="PS52002">
    <property type="entry name" value="SM"/>
    <property type="match status" value="1"/>
</dbReference>
<evidence type="ECO:0000256" key="4">
    <source>
        <dbReference type="ARBA" id="ARBA00022490"/>
    </source>
</evidence>
<evidence type="ECO:0000256" key="2">
    <source>
        <dbReference type="ARBA" id="ARBA00004496"/>
    </source>
</evidence>
<dbReference type="GO" id="GO:0003723">
    <property type="term" value="F:RNA binding"/>
    <property type="evidence" value="ECO:0007669"/>
    <property type="project" value="UniProtKB-KW"/>
</dbReference>
<keyword evidence="6" id="KW-0677">Repeat</keyword>
<accession>A0A0L0GE59</accession>
<dbReference type="GO" id="GO:0005682">
    <property type="term" value="C:U5 snRNP"/>
    <property type="evidence" value="ECO:0007669"/>
    <property type="project" value="TreeGrafter"/>
</dbReference>
<sequence length="218" mass="22703">MSVSKTSKMMNYLNYRMRISLQDGRTFIGTFMAFDKHMNLVLGDCEESRRLKGTKASKAPQREEKRTLGLVILRGENIVSLSVEGPPVQSDTRAQAIAPTGPGTGRAAGRGMPVAPIAHASAPAGLSGPTRGAASAPTQAMQPSQAPGSGNMGPPPGMMGGMRPPMGGMGPPPGMMQPPPGMMAPPGMGPPPGMRPQYRGPPPPGYNNQFPPRGPAPR</sequence>
<evidence type="ECO:0000256" key="10">
    <source>
        <dbReference type="ARBA" id="ARBA00023274"/>
    </source>
</evidence>
<dbReference type="InterPro" id="IPR047575">
    <property type="entry name" value="Sm"/>
</dbReference>
<dbReference type="PANTHER" id="PTHR10701:SF0">
    <property type="entry name" value="SMALL NUCLEAR RIBONUCLEOPROTEIN-ASSOCIATED PROTEIN B"/>
    <property type="match status" value="1"/>
</dbReference>
<keyword evidence="5" id="KW-0507">mRNA processing</keyword>
<evidence type="ECO:0000256" key="1">
    <source>
        <dbReference type="ARBA" id="ARBA00004123"/>
    </source>
</evidence>
<dbReference type="GO" id="GO:0005687">
    <property type="term" value="C:U4 snRNP"/>
    <property type="evidence" value="ECO:0007669"/>
    <property type="project" value="TreeGrafter"/>
</dbReference>
<dbReference type="Gene3D" id="2.30.30.100">
    <property type="match status" value="1"/>
</dbReference>
<evidence type="ECO:0000313" key="15">
    <source>
        <dbReference type="Proteomes" id="UP000054560"/>
    </source>
</evidence>
<dbReference type="GeneID" id="25901211"/>
<organism evidence="14 15">
    <name type="scientific">Sphaeroforma arctica JP610</name>
    <dbReference type="NCBI Taxonomy" id="667725"/>
    <lineage>
        <taxon>Eukaryota</taxon>
        <taxon>Ichthyosporea</taxon>
        <taxon>Ichthyophonida</taxon>
        <taxon>Sphaeroforma</taxon>
    </lineage>
</organism>
<keyword evidence="9 11" id="KW-0539">Nucleus</keyword>
<dbReference type="GO" id="GO:0005737">
    <property type="term" value="C:cytoplasm"/>
    <property type="evidence" value="ECO:0007669"/>
    <property type="project" value="UniProtKB-SubCell"/>
</dbReference>
<evidence type="ECO:0000256" key="11">
    <source>
        <dbReference type="PIRNR" id="PIRNR037187"/>
    </source>
</evidence>
<comment type="subcellular location">
    <subcellularLocation>
        <location evidence="2">Cytoplasm</location>
    </subcellularLocation>
    <subcellularLocation>
        <location evidence="1 11">Nucleus</location>
    </subcellularLocation>
</comment>
<evidence type="ECO:0000313" key="14">
    <source>
        <dbReference type="EMBL" id="KNC87179.1"/>
    </source>
</evidence>
<evidence type="ECO:0000256" key="8">
    <source>
        <dbReference type="ARBA" id="ARBA00023187"/>
    </source>
</evidence>
<keyword evidence="4" id="KW-0963">Cytoplasm</keyword>
<evidence type="ECO:0000256" key="9">
    <source>
        <dbReference type="ARBA" id="ARBA00023242"/>
    </source>
</evidence>
<evidence type="ECO:0000256" key="6">
    <source>
        <dbReference type="ARBA" id="ARBA00022737"/>
    </source>
</evidence>
<dbReference type="GO" id="GO:0005686">
    <property type="term" value="C:U2 snRNP"/>
    <property type="evidence" value="ECO:0007669"/>
    <property type="project" value="TreeGrafter"/>
</dbReference>
<dbReference type="Proteomes" id="UP000054560">
    <property type="component" value="Unassembled WGS sequence"/>
</dbReference>
<dbReference type="OrthoDB" id="2020720at2759"/>
<dbReference type="PIRSF" id="PIRSF037187">
    <property type="entry name" value="snRNP_SmB/SmN"/>
    <property type="match status" value="1"/>
</dbReference>
<evidence type="ECO:0000259" key="13">
    <source>
        <dbReference type="PROSITE" id="PS52002"/>
    </source>
</evidence>
<keyword evidence="15" id="KW-1185">Reference proteome</keyword>
<dbReference type="GO" id="GO:0005685">
    <property type="term" value="C:U1 snRNP"/>
    <property type="evidence" value="ECO:0007669"/>
    <property type="project" value="TreeGrafter"/>
</dbReference>
<dbReference type="GO" id="GO:0046540">
    <property type="term" value="C:U4/U6 x U5 tri-snRNP complex"/>
    <property type="evidence" value="ECO:0007669"/>
    <property type="project" value="TreeGrafter"/>
</dbReference>
<dbReference type="GO" id="GO:0000398">
    <property type="term" value="P:mRNA splicing, via spliceosome"/>
    <property type="evidence" value="ECO:0007669"/>
    <property type="project" value="TreeGrafter"/>
</dbReference>
<dbReference type="eggNOG" id="KOG3168">
    <property type="taxonomic scope" value="Eukaryota"/>
</dbReference>
<dbReference type="GO" id="GO:0071013">
    <property type="term" value="C:catalytic step 2 spliceosome"/>
    <property type="evidence" value="ECO:0007669"/>
    <property type="project" value="TreeGrafter"/>
</dbReference>
<dbReference type="AlphaFoldDB" id="A0A0L0GE59"/>
<comment type="similarity">
    <text evidence="3 11">Belongs to the snRNP SmB/SmN family.</text>
</comment>
<feature type="compositionally biased region" description="Pro residues" evidence="12">
    <location>
        <begin position="170"/>
        <end position="205"/>
    </location>
</feature>
<evidence type="ECO:0000256" key="5">
    <source>
        <dbReference type="ARBA" id="ARBA00022664"/>
    </source>
</evidence>
<keyword evidence="10 11" id="KW-0687">Ribonucleoprotein</keyword>
<keyword evidence="7 11" id="KW-0694">RNA-binding</keyword>
<proteinExistence type="inferred from homology"/>
<dbReference type="EMBL" id="KQ241620">
    <property type="protein sequence ID" value="KNC87179.1"/>
    <property type="molecule type" value="Genomic_DNA"/>
</dbReference>
<protein>
    <recommendedName>
        <fullName evidence="11">Small nuclear ribonucleoprotein-associated protein</fullName>
    </recommendedName>
</protein>
<dbReference type="InterPro" id="IPR010920">
    <property type="entry name" value="LSM_dom_sf"/>
</dbReference>
<keyword evidence="8" id="KW-0508">mRNA splicing</keyword>
<reference evidence="14 15" key="1">
    <citation type="submission" date="2011-02" db="EMBL/GenBank/DDBJ databases">
        <title>The Genome Sequence of Sphaeroforma arctica JP610.</title>
        <authorList>
            <consortium name="The Broad Institute Genome Sequencing Platform"/>
            <person name="Russ C."/>
            <person name="Cuomo C."/>
            <person name="Young S.K."/>
            <person name="Zeng Q."/>
            <person name="Gargeya S."/>
            <person name="Alvarado L."/>
            <person name="Berlin A."/>
            <person name="Chapman S.B."/>
            <person name="Chen Z."/>
            <person name="Freedman E."/>
            <person name="Gellesch M."/>
            <person name="Goldberg J."/>
            <person name="Griggs A."/>
            <person name="Gujja S."/>
            <person name="Heilman E."/>
            <person name="Heiman D."/>
            <person name="Howarth C."/>
            <person name="Mehta T."/>
            <person name="Neiman D."/>
            <person name="Pearson M."/>
            <person name="Roberts A."/>
            <person name="Saif S."/>
            <person name="Shea T."/>
            <person name="Shenoy N."/>
            <person name="Sisk P."/>
            <person name="Stolte C."/>
            <person name="Sykes S."/>
            <person name="White J."/>
            <person name="Yandava C."/>
            <person name="Burger G."/>
            <person name="Gray M.W."/>
            <person name="Holland P.W.H."/>
            <person name="King N."/>
            <person name="Lang F.B.F."/>
            <person name="Roger A.J."/>
            <person name="Ruiz-Trillo I."/>
            <person name="Haas B."/>
            <person name="Nusbaum C."/>
            <person name="Birren B."/>
        </authorList>
    </citation>
    <scope>NUCLEOTIDE SEQUENCE [LARGE SCALE GENOMIC DNA]</scope>
    <source>
        <strain evidence="14 15">JP610</strain>
    </source>
</reference>
<dbReference type="SUPFAM" id="SSF50182">
    <property type="entry name" value="Sm-like ribonucleoproteins"/>
    <property type="match status" value="1"/>
</dbReference>
<dbReference type="CDD" id="cd01717">
    <property type="entry name" value="Sm_B"/>
    <property type="match status" value="1"/>
</dbReference>
<dbReference type="GO" id="GO:0071004">
    <property type="term" value="C:U2-type prespliceosome"/>
    <property type="evidence" value="ECO:0007669"/>
    <property type="project" value="TreeGrafter"/>
</dbReference>
<dbReference type="GO" id="GO:0070990">
    <property type="term" value="F:snRNP binding"/>
    <property type="evidence" value="ECO:0007669"/>
    <property type="project" value="TreeGrafter"/>
</dbReference>
<dbReference type="InterPro" id="IPR017131">
    <property type="entry name" value="snRNP-assoc_SmB/SmN"/>
</dbReference>
<dbReference type="InterPro" id="IPR001163">
    <property type="entry name" value="Sm_dom_euk/arc"/>
</dbReference>
<dbReference type="SMART" id="SM00651">
    <property type="entry name" value="Sm"/>
    <property type="match status" value="1"/>
</dbReference>
<dbReference type="InterPro" id="IPR050914">
    <property type="entry name" value="snRNP_SmB/NAA38-like"/>
</dbReference>
<feature type="region of interest" description="Disordered" evidence="12">
    <location>
        <begin position="84"/>
        <end position="218"/>
    </location>
</feature>
<dbReference type="STRING" id="667725.A0A0L0GE59"/>
<evidence type="ECO:0000256" key="7">
    <source>
        <dbReference type="ARBA" id="ARBA00022884"/>
    </source>
</evidence>
<dbReference type="FunFam" id="2.30.30.100:FF:000004">
    <property type="entry name" value="Small nuclear ribonucleoprotein-associated proteins"/>
    <property type="match status" value="1"/>
</dbReference>
<dbReference type="Pfam" id="PF01423">
    <property type="entry name" value="LSM"/>
    <property type="match status" value="1"/>
</dbReference>
<feature type="compositionally biased region" description="Polar residues" evidence="12">
    <location>
        <begin position="136"/>
        <end position="146"/>
    </location>
</feature>
<dbReference type="PANTHER" id="PTHR10701">
    <property type="entry name" value="SMALL NUCLEAR RIBONUCLEOPROTEIN-ASSOCIATED PROTEIN B AND N"/>
    <property type="match status" value="1"/>
</dbReference>
<evidence type="ECO:0000256" key="12">
    <source>
        <dbReference type="SAM" id="MobiDB-lite"/>
    </source>
</evidence>
<dbReference type="RefSeq" id="XP_014161081.1">
    <property type="nucleotide sequence ID" value="XM_014305606.1"/>
</dbReference>
<gene>
    <name evidence="14" type="ORF">SARC_00707</name>
</gene>
<name>A0A0L0GE59_9EUKA</name>
<evidence type="ECO:0000256" key="3">
    <source>
        <dbReference type="ARBA" id="ARBA00009123"/>
    </source>
</evidence>
<feature type="domain" description="Sm" evidence="13">
    <location>
        <begin position="4"/>
        <end position="87"/>
    </location>
</feature>